<organism evidence="2">
    <name type="scientific">Burkholderia pseudomallei 1710a</name>
    <dbReference type="NCBI Taxonomy" id="320371"/>
    <lineage>
        <taxon>Bacteria</taxon>
        <taxon>Pseudomonadati</taxon>
        <taxon>Pseudomonadota</taxon>
        <taxon>Betaproteobacteria</taxon>
        <taxon>Burkholderiales</taxon>
        <taxon>Burkholderiaceae</taxon>
        <taxon>Burkholderia</taxon>
        <taxon>pseudomallei group</taxon>
    </lineage>
</organism>
<protein>
    <submittedName>
        <fullName evidence="2">Uncharacterized protein</fullName>
    </submittedName>
</protein>
<dbReference type="AlphaFoldDB" id="A0A0E1VUB4"/>
<dbReference type="HOGENOM" id="CLU_3197173_0_0_4"/>
<dbReference type="EMBL" id="CM000833">
    <property type="protein sequence ID" value="EET03581.1"/>
    <property type="molecule type" value="Genomic_DNA"/>
</dbReference>
<name>A0A0E1VUB4_BURPE</name>
<sequence length="45" mass="4968">MCGFGFPGMRDGRHGRFSSVAGHAPDMTSRPQALASRDAHRREPR</sequence>
<proteinExistence type="predicted"/>
<gene>
    <name evidence="2" type="ORF">BURPS1710A_A1423</name>
</gene>
<evidence type="ECO:0000256" key="1">
    <source>
        <dbReference type="SAM" id="MobiDB-lite"/>
    </source>
</evidence>
<dbReference type="Proteomes" id="UP000001812">
    <property type="component" value="Chromosome II"/>
</dbReference>
<accession>A0A0E1VUB4</accession>
<feature type="region of interest" description="Disordered" evidence="1">
    <location>
        <begin position="1"/>
        <end position="45"/>
    </location>
</feature>
<reference evidence="2" key="1">
    <citation type="submission" date="2009-05" db="EMBL/GenBank/DDBJ databases">
        <authorList>
            <person name="Harkins D.M."/>
            <person name="DeShazer D."/>
            <person name="Woods D.E."/>
            <person name="Brinkac L.M."/>
            <person name="Brown K.A."/>
            <person name="Hung G.C."/>
            <person name="Tuanyok A."/>
            <person name="Zhang B."/>
            <person name="Nierman W.C."/>
        </authorList>
    </citation>
    <scope>NUCLEOTIDE SEQUENCE [LARGE SCALE GENOMIC DNA]</scope>
    <source>
        <strain evidence="2">1710a</strain>
    </source>
</reference>
<evidence type="ECO:0000313" key="2">
    <source>
        <dbReference type="EMBL" id="EET03581.1"/>
    </source>
</evidence>